<dbReference type="GO" id="GO:0005886">
    <property type="term" value="C:plasma membrane"/>
    <property type="evidence" value="ECO:0007669"/>
    <property type="project" value="UniProtKB-SubCell"/>
</dbReference>
<evidence type="ECO:0000256" key="2">
    <source>
        <dbReference type="ARBA" id="ARBA00010663"/>
    </source>
</evidence>
<keyword evidence="5" id="KW-1133">Transmembrane helix</keyword>
<dbReference type="PANTHER" id="PTHR24241">
    <property type="entry name" value="NEUROPEPTIDE RECEPTOR-RELATED G-PROTEIN COUPLED RECEPTOR"/>
    <property type="match status" value="1"/>
</dbReference>
<evidence type="ECO:0000256" key="7">
    <source>
        <dbReference type="ARBA" id="ARBA00023136"/>
    </source>
</evidence>
<dbReference type="PANTHER" id="PTHR24241:SF117">
    <property type="entry name" value="G-PROTEIN COUPLED RECEPTORS FAMILY 1 PROFILE DOMAIN-CONTAINING PROTEIN"/>
    <property type="match status" value="1"/>
</dbReference>
<evidence type="ECO:0000313" key="11">
    <source>
        <dbReference type="EMBL" id="CAH1785608.1"/>
    </source>
</evidence>
<keyword evidence="6 10" id="KW-0297">G-protein coupled receptor</keyword>
<dbReference type="Pfam" id="PF00001">
    <property type="entry name" value="7tm_1"/>
    <property type="match status" value="1"/>
</dbReference>
<dbReference type="GO" id="GO:0042277">
    <property type="term" value="F:peptide binding"/>
    <property type="evidence" value="ECO:0007669"/>
    <property type="project" value="TreeGrafter"/>
</dbReference>
<dbReference type="GO" id="GO:0004983">
    <property type="term" value="F:neuropeptide Y receptor activity"/>
    <property type="evidence" value="ECO:0007669"/>
    <property type="project" value="InterPro"/>
</dbReference>
<comment type="similarity">
    <text evidence="2 10">Belongs to the G-protein coupled receptor 1 family.</text>
</comment>
<evidence type="ECO:0000256" key="4">
    <source>
        <dbReference type="ARBA" id="ARBA00022692"/>
    </source>
</evidence>
<dbReference type="PRINTS" id="PR01012">
    <property type="entry name" value="NRPEPTIDEYR"/>
</dbReference>
<dbReference type="InterPro" id="IPR000276">
    <property type="entry name" value="GPCR_Rhodpsn"/>
</dbReference>
<dbReference type="PROSITE" id="PS00237">
    <property type="entry name" value="G_PROTEIN_RECEP_F1_1"/>
    <property type="match status" value="1"/>
</dbReference>
<evidence type="ECO:0000256" key="8">
    <source>
        <dbReference type="ARBA" id="ARBA00023170"/>
    </source>
</evidence>
<accession>A0A8J1UZS0</accession>
<keyword evidence="12" id="KW-1185">Reference proteome</keyword>
<dbReference type="Gene3D" id="1.20.1070.10">
    <property type="entry name" value="Rhodopsin 7-helix transmembrane proteins"/>
    <property type="match status" value="1"/>
</dbReference>
<sequence length="538" mass="60441">MDIAGDIYPQYNLDSSTHSVPGSSYLPDLDLSEYIAEIPPLIDPDKGYPGITGITNESRLSDLILHSSNRTKMDCSIPKYKRDNVWTPDVIQRVVILAVIMTLTLLGNTVIIIVLTCSKYRRLNSRVNIFIINLAIGDLSVCFVTMTTEILFVVFGEWILGPAACKVLLYGQIITLASTTFILTAMSFDRYLAICKPLSFGVSRVSRAKKMIVTAWFLAFVFAVPQLFIFKQVLVEDDNTKCEIFKCRSLGYTAFWQRKLYFTFMTFYILIIPASLISFCYINVAKVVWNQGREVTTSKFDKSSTLRRSYADKKAIPRAKIKTVKMTLSIIVSFISCWTPYFVAHLIHIWSDYSYKIPKNVMVWVETCAVLNSAVNPILYGFFNIKLKRGLVEVFCPGKLRPEPHTRLSLSIRSGITDCTSVPVDGDNNCLSTKRIANKCRQSSANSSSSASSSNYRHSVDSDSKCLFTFNASGKALPINGSAGKNHVITEENTNGFRYRVKFTKTKESSDRESQEGCDKLLSDEKTKEEVLDCVTSI</sequence>
<dbReference type="PROSITE" id="PS50262">
    <property type="entry name" value="G_PROTEIN_RECEP_F1_2"/>
    <property type="match status" value="1"/>
</dbReference>
<dbReference type="InterPro" id="IPR000611">
    <property type="entry name" value="NPY_rcpt"/>
</dbReference>
<keyword evidence="4 10" id="KW-0812">Transmembrane</keyword>
<dbReference type="EMBL" id="CAIIXF020000006">
    <property type="protein sequence ID" value="CAH1785608.1"/>
    <property type="molecule type" value="Genomic_DNA"/>
</dbReference>
<dbReference type="GO" id="GO:0032870">
    <property type="term" value="P:cellular response to hormone stimulus"/>
    <property type="evidence" value="ECO:0007669"/>
    <property type="project" value="TreeGrafter"/>
</dbReference>
<proteinExistence type="inferred from homology"/>
<organism evidence="11 12">
    <name type="scientific">Owenia fusiformis</name>
    <name type="common">Polychaete worm</name>
    <dbReference type="NCBI Taxonomy" id="6347"/>
    <lineage>
        <taxon>Eukaryota</taxon>
        <taxon>Metazoa</taxon>
        <taxon>Spiralia</taxon>
        <taxon>Lophotrochozoa</taxon>
        <taxon>Annelida</taxon>
        <taxon>Polychaeta</taxon>
        <taxon>Sedentaria</taxon>
        <taxon>Canalipalpata</taxon>
        <taxon>Sabellida</taxon>
        <taxon>Oweniida</taxon>
        <taxon>Oweniidae</taxon>
        <taxon>Owenia</taxon>
    </lineage>
</organism>
<evidence type="ECO:0000256" key="1">
    <source>
        <dbReference type="ARBA" id="ARBA00004651"/>
    </source>
</evidence>
<dbReference type="AlphaFoldDB" id="A0A8J1UZS0"/>
<comment type="caution">
    <text evidence="11">The sequence shown here is derived from an EMBL/GenBank/DDBJ whole genome shotgun (WGS) entry which is preliminary data.</text>
</comment>
<dbReference type="SUPFAM" id="SSF81321">
    <property type="entry name" value="Family A G protein-coupled receptor-like"/>
    <property type="match status" value="1"/>
</dbReference>
<evidence type="ECO:0000256" key="3">
    <source>
        <dbReference type="ARBA" id="ARBA00022475"/>
    </source>
</evidence>
<evidence type="ECO:0000256" key="9">
    <source>
        <dbReference type="ARBA" id="ARBA00023224"/>
    </source>
</evidence>
<evidence type="ECO:0000256" key="6">
    <source>
        <dbReference type="ARBA" id="ARBA00023040"/>
    </source>
</evidence>
<keyword evidence="8 10" id="KW-0675">Receptor</keyword>
<keyword evidence="7" id="KW-0472">Membrane</keyword>
<keyword evidence="9 10" id="KW-0807">Transducer</keyword>
<keyword evidence="3" id="KW-1003">Cell membrane</keyword>
<dbReference type="InterPro" id="IPR017452">
    <property type="entry name" value="GPCR_Rhodpsn_7TM"/>
</dbReference>
<protein>
    <submittedName>
        <fullName evidence="11">Uncharacterized protein</fullName>
    </submittedName>
</protein>
<reference evidence="11" key="1">
    <citation type="submission" date="2022-03" db="EMBL/GenBank/DDBJ databases">
        <authorList>
            <person name="Martin C."/>
        </authorList>
    </citation>
    <scope>NUCLEOTIDE SEQUENCE</scope>
</reference>
<comment type="subcellular location">
    <subcellularLocation>
        <location evidence="1">Cell membrane</location>
        <topology evidence="1">Multi-pass membrane protein</topology>
    </subcellularLocation>
</comment>
<dbReference type="OrthoDB" id="5987909at2759"/>
<evidence type="ECO:0000256" key="10">
    <source>
        <dbReference type="RuleBase" id="RU000688"/>
    </source>
</evidence>
<evidence type="ECO:0000313" key="12">
    <source>
        <dbReference type="Proteomes" id="UP000749559"/>
    </source>
</evidence>
<name>A0A8J1UZS0_OWEFU</name>
<evidence type="ECO:0000256" key="5">
    <source>
        <dbReference type="ARBA" id="ARBA00022989"/>
    </source>
</evidence>
<dbReference type="Proteomes" id="UP000749559">
    <property type="component" value="Unassembled WGS sequence"/>
</dbReference>
<dbReference type="PRINTS" id="PR00237">
    <property type="entry name" value="GPCRRHODOPSN"/>
</dbReference>
<gene>
    <name evidence="11" type="ORF">OFUS_LOCUS11637</name>
</gene>